<gene>
    <name evidence="1" type="ORF">M8818_003622</name>
</gene>
<sequence>MSKALNSPTARLLRSSRLFSIPPPLPQPSIEALLPNGQVRSSDTATLPYPIHQAIATPPSSQHRGDWGLKRPLPERSTKASGQTLRIKAIDNMEHITDFESAADHTMTLAKWQEMGVPVTIRTARDSITRKPTTPVSVYENELDNTSLFSVQMIERQRSMIERLKAKLGRPSQETAPLSGSGWAQFERMLESMEDTQELEERLSGLTAQLQNMQKASSELSKDAATLRRRVLDNSGMRKRWKTRGPWVAGQSEDEFQRYLKLIKKKYTKEFIEFVAAERFEQSKRTIMQKRRDEGLDVDDAAGVAQEEIAQQAKFDLETTMKELRDENRDLSSELSTLVRDFFDLPAFPTQEHLGSESQRSVTSVLAGTLDADADDGPPSTHPAAGLDYTRTGAYMENNPLYGPQANHSPVEARVLRAKNSVIGSIESARLGVGGFVTTDPHLSSYRPNNRDQDKRAAERMVYALDPELEGGNKLWVHPTRAYVDEMGRVQLNVIRGDAEAIGVKTGDIVEKPEGPSIPQSPVGNIMQPLDRPPPGTRGNANFGTGLRPGPRIRGYDEELRKRRETASQAVKEGTQDGPTQIDEIKRLMEEHRGESTKKPF</sequence>
<reference evidence="1" key="1">
    <citation type="submission" date="2024-02" db="EMBL/GenBank/DDBJ databases">
        <title>Metagenome Assembled Genome of Zalaria obscura JY119.</title>
        <authorList>
            <person name="Vighnesh L."/>
            <person name="Jagadeeshwari U."/>
            <person name="Venkata Ramana C."/>
            <person name="Sasikala C."/>
        </authorList>
    </citation>
    <scope>NUCLEOTIDE SEQUENCE</scope>
    <source>
        <strain evidence="1">JY119</strain>
    </source>
</reference>
<comment type="caution">
    <text evidence="1">The sequence shown here is derived from an EMBL/GenBank/DDBJ whole genome shotgun (WGS) entry which is preliminary data.</text>
</comment>
<organism evidence="1 2">
    <name type="scientific">Zalaria obscura</name>
    <dbReference type="NCBI Taxonomy" id="2024903"/>
    <lineage>
        <taxon>Eukaryota</taxon>
        <taxon>Fungi</taxon>
        <taxon>Dikarya</taxon>
        <taxon>Ascomycota</taxon>
        <taxon>Pezizomycotina</taxon>
        <taxon>Dothideomycetes</taxon>
        <taxon>Dothideomycetidae</taxon>
        <taxon>Dothideales</taxon>
        <taxon>Zalariaceae</taxon>
        <taxon>Zalaria</taxon>
    </lineage>
</organism>
<evidence type="ECO:0000313" key="2">
    <source>
        <dbReference type="Proteomes" id="UP001320706"/>
    </source>
</evidence>
<accession>A0ACC3SI94</accession>
<name>A0ACC3SI94_9PEZI</name>
<keyword evidence="2" id="KW-1185">Reference proteome</keyword>
<protein>
    <submittedName>
        <fullName evidence="1">Uncharacterized protein</fullName>
    </submittedName>
</protein>
<dbReference type="EMBL" id="JAMKPW020000016">
    <property type="protein sequence ID" value="KAK8210135.1"/>
    <property type="molecule type" value="Genomic_DNA"/>
</dbReference>
<proteinExistence type="predicted"/>
<evidence type="ECO:0000313" key="1">
    <source>
        <dbReference type="EMBL" id="KAK8210135.1"/>
    </source>
</evidence>
<dbReference type="Proteomes" id="UP001320706">
    <property type="component" value="Unassembled WGS sequence"/>
</dbReference>